<organism evidence="2 3">
    <name type="scientific">Caenorhabditis bovis</name>
    <dbReference type="NCBI Taxonomy" id="2654633"/>
    <lineage>
        <taxon>Eukaryota</taxon>
        <taxon>Metazoa</taxon>
        <taxon>Ecdysozoa</taxon>
        <taxon>Nematoda</taxon>
        <taxon>Chromadorea</taxon>
        <taxon>Rhabditida</taxon>
        <taxon>Rhabditina</taxon>
        <taxon>Rhabditomorpha</taxon>
        <taxon>Rhabditoidea</taxon>
        <taxon>Rhabditidae</taxon>
        <taxon>Peloderinae</taxon>
        <taxon>Caenorhabditis</taxon>
    </lineage>
</organism>
<dbReference type="AlphaFoldDB" id="A0A8S1EVP0"/>
<evidence type="ECO:0000313" key="2">
    <source>
        <dbReference type="EMBL" id="CAB3405430.1"/>
    </source>
</evidence>
<feature type="domain" description="F-box" evidence="1">
    <location>
        <begin position="18"/>
        <end position="78"/>
    </location>
</feature>
<gene>
    <name evidence="2" type="ORF">CBOVIS_LOCUS7627</name>
</gene>
<dbReference type="InterPro" id="IPR001810">
    <property type="entry name" value="F-box_dom"/>
</dbReference>
<proteinExistence type="predicted"/>
<protein>
    <recommendedName>
        <fullName evidence="1">F-box domain-containing protein</fullName>
    </recommendedName>
</protein>
<dbReference type="EMBL" id="CADEPM010000004">
    <property type="protein sequence ID" value="CAB3405430.1"/>
    <property type="molecule type" value="Genomic_DNA"/>
</dbReference>
<name>A0A8S1EVP0_9PELO</name>
<reference evidence="2 3" key="1">
    <citation type="submission" date="2020-04" db="EMBL/GenBank/DDBJ databases">
        <authorList>
            <person name="Laetsch R D."/>
            <person name="Stevens L."/>
            <person name="Kumar S."/>
            <person name="Blaxter L. M."/>
        </authorList>
    </citation>
    <scope>NUCLEOTIDE SEQUENCE [LARGE SCALE GENOMIC DNA]</scope>
</reference>
<accession>A0A8S1EVP0</accession>
<keyword evidence="3" id="KW-1185">Reference proteome</keyword>
<dbReference type="PROSITE" id="PS50181">
    <property type="entry name" value="FBOX"/>
    <property type="match status" value="1"/>
</dbReference>
<evidence type="ECO:0000259" key="1">
    <source>
        <dbReference type="PROSITE" id="PS50181"/>
    </source>
</evidence>
<evidence type="ECO:0000313" key="3">
    <source>
        <dbReference type="Proteomes" id="UP000494206"/>
    </source>
</evidence>
<comment type="caution">
    <text evidence="2">The sequence shown here is derived from an EMBL/GenBank/DDBJ whole genome shotgun (WGS) entry which is preliminary data.</text>
</comment>
<sequence length="409" mass="46873">MPANRCTCPQQPIMRTEAIALPHLPDEIIAKIIDNVTPTEIVALGWDRVSRAFSALVHRSICSKQYFCVAHDLIWKLYLASVSSFDNCREKFDKLLVLLIKKYLCEVNDLTIPVTLFSHIQRILVKHPWLAATSGTACQFRHPQPGVAFTHLTRLTIQIGSDFGSLTLSHNFENLKTSSSLCKTLSEINLDLILSDREDVTCSGFRELLLFLKEIACDSTMWNVRLSDDTNCGQGWRDPSKLSTYRNKLFICYIRAMLELNMRINQLVLIDRRKVSPYMLMSSTRRTIYMFPEFKKCHQLCVCYDIGLIAPTFSHENDRFEDLVVFEVDESHVLYKADLLEYLKTATKLESLRVVVPSTWSSRVSRCTKGCFQNPDYSCFKLDGWCNVFAKLPKAHFEIVENEAPVACI</sequence>
<dbReference type="OrthoDB" id="5830826at2759"/>
<dbReference type="Proteomes" id="UP000494206">
    <property type="component" value="Unassembled WGS sequence"/>
</dbReference>